<dbReference type="PANTHER" id="PTHR11920:SF335">
    <property type="entry name" value="GUANYLATE CYCLASE"/>
    <property type="match status" value="1"/>
</dbReference>
<proteinExistence type="predicted"/>
<dbReference type="SMART" id="SM00044">
    <property type="entry name" value="CYCc"/>
    <property type="match status" value="1"/>
</dbReference>
<dbReference type="GO" id="GO:0007168">
    <property type="term" value="P:receptor guanylyl cyclase signaling pathway"/>
    <property type="evidence" value="ECO:0007669"/>
    <property type="project" value="TreeGrafter"/>
</dbReference>
<evidence type="ECO:0000256" key="3">
    <source>
        <dbReference type="SAM" id="MobiDB-lite"/>
    </source>
</evidence>
<dbReference type="InterPro" id="IPR050401">
    <property type="entry name" value="Cyclic_nucleotide_synthase"/>
</dbReference>
<dbReference type="GO" id="GO:0004016">
    <property type="term" value="F:adenylate cyclase activity"/>
    <property type="evidence" value="ECO:0007669"/>
    <property type="project" value="TreeGrafter"/>
</dbReference>
<evidence type="ECO:0000256" key="4">
    <source>
        <dbReference type="SAM" id="Phobius"/>
    </source>
</evidence>
<dbReference type="GO" id="GO:0005886">
    <property type="term" value="C:plasma membrane"/>
    <property type="evidence" value="ECO:0007669"/>
    <property type="project" value="TreeGrafter"/>
</dbReference>
<dbReference type="AlphaFoldDB" id="A0A9K3PKE6"/>
<evidence type="ECO:0000256" key="1">
    <source>
        <dbReference type="ARBA" id="ARBA00022741"/>
    </source>
</evidence>
<keyword evidence="7" id="KW-1185">Reference proteome</keyword>
<reference evidence="6" key="1">
    <citation type="journal article" date="2021" name="Sci. Rep.">
        <title>Diploid genomic architecture of Nitzschia inconspicua, an elite biomass production diatom.</title>
        <authorList>
            <person name="Oliver A."/>
            <person name="Podell S."/>
            <person name="Pinowska A."/>
            <person name="Traller J.C."/>
            <person name="Smith S.R."/>
            <person name="McClure R."/>
            <person name="Beliaev A."/>
            <person name="Bohutskyi P."/>
            <person name="Hill E.A."/>
            <person name="Rabines A."/>
            <person name="Zheng H."/>
            <person name="Allen L.Z."/>
            <person name="Kuo A."/>
            <person name="Grigoriev I.V."/>
            <person name="Allen A.E."/>
            <person name="Hazlebeck D."/>
            <person name="Allen E.E."/>
        </authorList>
    </citation>
    <scope>NUCLEOTIDE SEQUENCE</scope>
    <source>
        <strain evidence="6">Hildebrandi</strain>
    </source>
</reference>
<dbReference type="EMBL" id="JAGRRH010000018">
    <property type="protein sequence ID" value="KAG7350605.1"/>
    <property type="molecule type" value="Genomic_DNA"/>
</dbReference>
<feature type="compositionally biased region" description="Low complexity" evidence="3">
    <location>
        <begin position="788"/>
        <end position="805"/>
    </location>
</feature>
<keyword evidence="1" id="KW-0547">Nucleotide-binding</keyword>
<dbReference type="Pfam" id="PF00233">
    <property type="entry name" value="PDEase_I"/>
    <property type="match status" value="1"/>
</dbReference>
<organism evidence="6 7">
    <name type="scientific">Nitzschia inconspicua</name>
    <dbReference type="NCBI Taxonomy" id="303405"/>
    <lineage>
        <taxon>Eukaryota</taxon>
        <taxon>Sar</taxon>
        <taxon>Stramenopiles</taxon>
        <taxon>Ochrophyta</taxon>
        <taxon>Bacillariophyta</taxon>
        <taxon>Bacillariophyceae</taxon>
        <taxon>Bacillariophycidae</taxon>
        <taxon>Bacillariales</taxon>
        <taxon>Bacillariaceae</taxon>
        <taxon>Nitzschia</taxon>
    </lineage>
</organism>
<keyword evidence="4" id="KW-1133">Transmembrane helix</keyword>
<dbReference type="Proteomes" id="UP000693970">
    <property type="component" value="Unassembled WGS sequence"/>
</dbReference>
<dbReference type="Pfam" id="PF00211">
    <property type="entry name" value="Guanylate_cyc"/>
    <property type="match status" value="1"/>
</dbReference>
<gene>
    <name evidence="6" type="ORF">IV203_009965</name>
</gene>
<comment type="caution">
    <text evidence="6">The sequence shown here is derived from an EMBL/GenBank/DDBJ whole genome shotgun (WGS) entry which is preliminary data.</text>
</comment>
<dbReference type="OrthoDB" id="74705at2759"/>
<evidence type="ECO:0000259" key="5">
    <source>
        <dbReference type="PROSITE" id="PS50125"/>
    </source>
</evidence>
<dbReference type="InterPro" id="IPR002073">
    <property type="entry name" value="PDEase_catalytic_dom"/>
</dbReference>
<feature type="region of interest" description="Disordered" evidence="3">
    <location>
        <begin position="26"/>
        <end position="54"/>
    </location>
</feature>
<keyword evidence="4" id="KW-0812">Transmembrane</keyword>
<feature type="transmembrane region" description="Helical" evidence="4">
    <location>
        <begin position="69"/>
        <end position="90"/>
    </location>
</feature>
<dbReference type="GO" id="GO:0001653">
    <property type="term" value="F:peptide receptor activity"/>
    <property type="evidence" value="ECO:0007669"/>
    <property type="project" value="TreeGrafter"/>
</dbReference>
<dbReference type="PROSITE" id="PS50125">
    <property type="entry name" value="GUANYLATE_CYCLASE_2"/>
    <property type="match status" value="1"/>
</dbReference>
<protein>
    <submittedName>
        <fullName evidence="6">Adenylate/guanylate cyclase</fullName>
    </submittedName>
</protein>
<keyword evidence="4" id="KW-0472">Membrane</keyword>
<feature type="transmembrane region" description="Helical" evidence="4">
    <location>
        <begin position="494"/>
        <end position="514"/>
    </location>
</feature>
<reference evidence="6" key="2">
    <citation type="submission" date="2021-04" db="EMBL/GenBank/DDBJ databases">
        <authorList>
            <person name="Podell S."/>
        </authorList>
    </citation>
    <scope>NUCLEOTIDE SEQUENCE</scope>
    <source>
        <strain evidence="6">Hildebrandi</strain>
    </source>
</reference>
<feature type="region of interest" description="Disordered" evidence="3">
    <location>
        <begin position="788"/>
        <end position="813"/>
    </location>
</feature>
<feature type="domain" description="Guanylate cyclase" evidence="5">
    <location>
        <begin position="597"/>
        <end position="731"/>
    </location>
</feature>
<dbReference type="GO" id="GO:0004383">
    <property type="term" value="F:guanylate cyclase activity"/>
    <property type="evidence" value="ECO:0007669"/>
    <property type="project" value="TreeGrafter"/>
</dbReference>
<dbReference type="CDD" id="cd07302">
    <property type="entry name" value="CHD"/>
    <property type="match status" value="1"/>
</dbReference>
<evidence type="ECO:0000313" key="6">
    <source>
        <dbReference type="EMBL" id="KAG7350605.1"/>
    </source>
</evidence>
<dbReference type="PANTHER" id="PTHR11920">
    <property type="entry name" value="GUANYLYL CYCLASE"/>
    <property type="match status" value="1"/>
</dbReference>
<dbReference type="GO" id="GO:0000166">
    <property type="term" value="F:nucleotide binding"/>
    <property type="evidence" value="ECO:0007669"/>
    <property type="project" value="UniProtKB-KW"/>
</dbReference>
<dbReference type="GO" id="GO:0035556">
    <property type="term" value="P:intracellular signal transduction"/>
    <property type="evidence" value="ECO:0007669"/>
    <property type="project" value="InterPro"/>
</dbReference>
<dbReference type="InterPro" id="IPR001054">
    <property type="entry name" value="A/G_cyclase"/>
</dbReference>
<sequence length="1221" mass="136913">MPSDLSVVDDFSLPCDASMASCGNASFRSDDEEANSGTHSASRSDGGRSSTDSNVAETLVKQENRTVNISRIVVILILIGAMIATAYFVFRFTREGEVEAYDDAFHNVAGKLTSAMVSDTSLKFWMARTISDATAMMLKTTNSTAINLYIPQEDWDNISRESRFHGNANMVSWNPLLKTDSERIIFEEFTKTKTFTVGTEPECFVCGDERRAYSNVNHLVDIPGFGIFPCGLLENTGRQGVIPAGNCAFITNVGLNEGCNCVDLDPSVEVLTNEVDIPEHLWKMDPNIDMPVEEPYNNAPYLPVWTTAVLEVVKLPVMYNQMSDPITKRSVDAMLESTLPVISETFFREGAYYRDYAAYPSETSTVLQFPVFLDDNIVGTVSLEVRWSNFVSFTFPPLANLVDIVIENSCGQNFTFTVDPVSDTMILKGEGDLHDRKFDASHSYSSTFEDYDDVVTGASATLPPEGMELSYCRYRFHVFGTEKFQEEYITNQPMIFAIITASVFLFTSIVFIVYDVAVTRRQQKITERANQTSAIVSSLFPTNIRDRLYNEAGKSKKKGDMTMRVSKLRMQSFLSEDNNDASEIASEPIADLFPMATVMFLDIAGFTAWSSEREPSQVFKLLEGVYQAFDKVAKKMQVFKVETIGDSYVAVCGLPTHRDGHAPVMVRFASSCLKAMARVTRELEVFLGPSTGDLRARVGLHSGPVTAGVLRGEKARFQLFGDTVNTASRIESTGMPGKIHASKNTVDLLIEAGKGHWATKREEPVSLKGKGEVQTFWVSPHFFASQTQSTLSETSGSSPTSLPTGHTDKSSKHETLRQRLVEWNVEVLNVHLEQVVIGRGKKAGPSNPRAMAELEEAILEGRHDQDVIDEMCEILPMPTFKQVQSSTSSKVSPLVKAQLRAFVERISLMYGSSEEIPFHNFEHVSHVVMSASKLMNRIVNPDGIDYKQDSESVALQIHNSTYGISSDPLLRFAAVFSALIHDCKHTGLTNAELIALGTPEAIRYHNKTVAEQNSVDLAWKILMESKFKDLRACIYSNQEELLHFRKLMVNAVMATDIADKDLKAYRENRWELAFKDKAEKNFDSMDRDRKATIVFEYIIQASDVAHTMQHWATYQKFNSRLFEERYIAWLNGHMEKEPSLGWYGGEIWFFDNYIIPLAKKLYKCGVFGVSYHEFLNYANENRKEWEMKGEAIVAKMKSDCDAKYAKQLALKLNEQHDGTAQ</sequence>
<evidence type="ECO:0000256" key="2">
    <source>
        <dbReference type="ARBA" id="ARBA00023239"/>
    </source>
</evidence>
<name>A0A9K3PKE6_9STRA</name>
<accession>A0A9K3PKE6</accession>
<evidence type="ECO:0000313" key="7">
    <source>
        <dbReference type="Proteomes" id="UP000693970"/>
    </source>
</evidence>
<keyword evidence="2" id="KW-0456">Lyase</keyword>
<feature type="compositionally biased region" description="Low complexity" evidence="3">
    <location>
        <begin position="40"/>
        <end position="53"/>
    </location>
</feature>
<dbReference type="GO" id="GO:0004114">
    <property type="term" value="F:3',5'-cyclic-nucleotide phosphodiesterase activity"/>
    <property type="evidence" value="ECO:0007669"/>
    <property type="project" value="InterPro"/>
</dbReference>